<evidence type="ECO:0000256" key="1">
    <source>
        <dbReference type="ARBA" id="ARBA00004123"/>
    </source>
</evidence>
<evidence type="ECO:0000256" key="9">
    <source>
        <dbReference type="PROSITE-ProRule" id="PRU00509"/>
    </source>
</evidence>
<accession>A0ABN9E713</accession>
<evidence type="ECO:0000256" key="3">
    <source>
        <dbReference type="ARBA" id="ARBA00022771"/>
    </source>
</evidence>
<feature type="region of interest" description="Disordered" evidence="10">
    <location>
        <begin position="85"/>
        <end position="116"/>
    </location>
</feature>
<evidence type="ECO:0000256" key="6">
    <source>
        <dbReference type="ARBA" id="ARBA00023125"/>
    </source>
</evidence>
<feature type="compositionally biased region" description="Polar residues" evidence="10">
    <location>
        <begin position="36"/>
        <end position="54"/>
    </location>
</feature>
<feature type="domain" description="MBD" evidence="11">
    <location>
        <begin position="13"/>
        <end position="81"/>
    </location>
</feature>
<keyword evidence="5" id="KW-0805">Transcription regulation</keyword>
<dbReference type="PANTHER" id="PTHR12396:SF57">
    <property type="entry name" value="METHYL-CPG-BINDING DOMAIN PROTEIN 1"/>
    <property type="match status" value="1"/>
</dbReference>
<evidence type="ECO:0000256" key="7">
    <source>
        <dbReference type="ARBA" id="ARBA00023163"/>
    </source>
</evidence>
<dbReference type="PROSITE" id="PS50982">
    <property type="entry name" value="MBD"/>
    <property type="match status" value="1"/>
</dbReference>
<evidence type="ECO:0000313" key="13">
    <source>
        <dbReference type="EMBL" id="CAI9580676.1"/>
    </source>
</evidence>
<keyword evidence="3 9" id="KW-0863">Zinc-finger</keyword>
<comment type="subcellular location">
    <subcellularLocation>
        <location evidence="1">Nucleus</location>
    </subcellularLocation>
</comment>
<dbReference type="PROSITE" id="PS51058">
    <property type="entry name" value="ZF_CXXC"/>
    <property type="match status" value="2"/>
</dbReference>
<evidence type="ECO:0000259" key="11">
    <source>
        <dbReference type="PROSITE" id="PS50982"/>
    </source>
</evidence>
<feature type="compositionally biased region" description="Basic residues" evidence="10">
    <location>
        <begin position="86"/>
        <end position="97"/>
    </location>
</feature>
<name>A0ABN9E713_9NEOB</name>
<dbReference type="SUPFAM" id="SSF54171">
    <property type="entry name" value="DNA-binding domain"/>
    <property type="match status" value="1"/>
</dbReference>
<evidence type="ECO:0008006" key="15">
    <source>
        <dbReference type="Google" id="ProtNLM"/>
    </source>
</evidence>
<evidence type="ECO:0000256" key="8">
    <source>
        <dbReference type="ARBA" id="ARBA00023242"/>
    </source>
</evidence>
<keyword evidence="7" id="KW-0804">Transcription</keyword>
<protein>
    <recommendedName>
        <fullName evidence="15">Methyl-CpG-binding domain protein 1</fullName>
    </recommendedName>
</protein>
<feature type="region of interest" description="Disordered" evidence="10">
    <location>
        <begin position="34"/>
        <end position="54"/>
    </location>
</feature>
<dbReference type="Proteomes" id="UP001162483">
    <property type="component" value="Unassembled WGS sequence"/>
</dbReference>
<sequence length="287" mass="32081">MCVSNFHRAPLTMSEGWEDWPLLGPGWKRRTAVRKSGQSCGHSDTYYQSPTGQRFRSKPELSKFLGESVDLSCFNFKHGTLIPLEKRKKNKKKKKKATPTSPGASTSPGSPTSPVHFEKSLSFPLQSSDEHQQNGGDVKSMKACCSGCKVWFTGVEFGRSKHTVWYCAKCRANRRAFNREQKLLKSIGCGKCAACSLTENCGSCSICLLRSHNPEFGSSWKCMKRRCLKAIHKPGDCGVCQGCTATEDCEACSVCLKRQQNPDLHISRKCVKRRCHKKEITDQTRSN</sequence>
<comment type="caution">
    <text evidence="13">The sequence shown here is derived from an EMBL/GenBank/DDBJ whole genome shotgun (WGS) entry which is preliminary data.</text>
</comment>
<evidence type="ECO:0000256" key="2">
    <source>
        <dbReference type="ARBA" id="ARBA00022723"/>
    </source>
</evidence>
<keyword evidence="2" id="KW-0479">Metal-binding</keyword>
<dbReference type="EMBL" id="CATNWA010015208">
    <property type="protein sequence ID" value="CAI9580676.1"/>
    <property type="molecule type" value="Genomic_DNA"/>
</dbReference>
<evidence type="ECO:0000256" key="4">
    <source>
        <dbReference type="ARBA" id="ARBA00022833"/>
    </source>
</evidence>
<dbReference type="InterPro" id="IPR016177">
    <property type="entry name" value="DNA-bd_dom_sf"/>
</dbReference>
<gene>
    <name evidence="13" type="ORF">SPARVUS_LOCUS9331660</name>
</gene>
<feature type="compositionally biased region" description="Low complexity" evidence="10">
    <location>
        <begin position="98"/>
        <end position="114"/>
    </location>
</feature>
<keyword evidence="8" id="KW-0539">Nucleus</keyword>
<dbReference type="Gene3D" id="3.30.890.10">
    <property type="entry name" value="Methyl-cpg-binding Protein 2, Chain A"/>
    <property type="match status" value="1"/>
</dbReference>
<dbReference type="InterPro" id="IPR002857">
    <property type="entry name" value="Znf_CXXC"/>
</dbReference>
<reference evidence="13" key="1">
    <citation type="submission" date="2023-05" db="EMBL/GenBank/DDBJ databases">
        <authorList>
            <person name="Stuckert A."/>
        </authorList>
    </citation>
    <scope>NUCLEOTIDE SEQUENCE</scope>
</reference>
<dbReference type="InterPro" id="IPR001739">
    <property type="entry name" value="Methyl_CpG_DNA-bd"/>
</dbReference>
<dbReference type="Pfam" id="PF01429">
    <property type="entry name" value="MBD"/>
    <property type="match status" value="1"/>
</dbReference>
<proteinExistence type="predicted"/>
<dbReference type="CDD" id="cd01396">
    <property type="entry name" value="MeCP2_MBD"/>
    <property type="match status" value="1"/>
</dbReference>
<dbReference type="SMART" id="SM00391">
    <property type="entry name" value="MBD"/>
    <property type="match status" value="1"/>
</dbReference>
<keyword evidence="4" id="KW-0862">Zinc</keyword>
<evidence type="ECO:0000256" key="10">
    <source>
        <dbReference type="SAM" id="MobiDB-lite"/>
    </source>
</evidence>
<keyword evidence="14" id="KW-1185">Reference proteome</keyword>
<evidence type="ECO:0000259" key="12">
    <source>
        <dbReference type="PROSITE" id="PS51058"/>
    </source>
</evidence>
<evidence type="ECO:0000313" key="14">
    <source>
        <dbReference type="Proteomes" id="UP001162483"/>
    </source>
</evidence>
<dbReference type="PANTHER" id="PTHR12396">
    <property type="entry name" value="METHYL-CPG BINDING PROTEIN, MBD"/>
    <property type="match status" value="1"/>
</dbReference>
<dbReference type="Pfam" id="PF02008">
    <property type="entry name" value="zf-CXXC"/>
    <property type="match status" value="2"/>
</dbReference>
<organism evidence="13 14">
    <name type="scientific">Staurois parvus</name>
    <dbReference type="NCBI Taxonomy" id="386267"/>
    <lineage>
        <taxon>Eukaryota</taxon>
        <taxon>Metazoa</taxon>
        <taxon>Chordata</taxon>
        <taxon>Craniata</taxon>
        <taxon>Vertebrata</taxon>
        <taxon>Euteleostomi</taxon>
        <taxon>Amphibia</taxon>
        <taxon>Batrachia</taxon>
        <taxon>Anura</taxon>
        <taxon>Neobatrachia</taxon>
        <taxon>Ranoidea</taxon>
        <taxon>Ranidae</taxon>
        <taxon>Staurois</taxon>
    </lineage>
</organism>
<feature type="domain" description="CXXC-type" evidence="12">
    <location>
        <begin position="182"/>
        <end position="228"/>
    </location>
</feature>
<feature type="domain" description="CXXC-type" evidence="12">
    <location>
        <begin position="229"/>
        <end position="276"/>
    </location>
</feature>
<keyword evidence="6" id="KW-0238">DNA-binding</keyword>
<evidence type="ECO:0000256" key="5">
    <source>
        <dbReference type="ARBA" id="ARBA00023015"/>
    </source>
</evidence>